<evidence type="ECO:0000313" key="2">
    <source>
        <dbReference type="Proteomes" id="UP000800038"/>
    </source>
</evidence>
<sequence length="64" mass="7025">MAVARKAACVKPPVLRLVRPEQDKQPEALPPKEQEQQEALTYIGLNPVGSMDLAWPTQSNQLSG</sequence>
<reference evidence="1" key="1">
    <citation type="journal article" date="2020" name="Stud. Mycol.">
        <title>101 Dothideomycetes genomes: a test case for predicting lifestyles and emergence of pathogens.</title>
        <authorList>
            <person name="Haridas S."/>
            <person name="Albert R."/>
            <person name="Binder M."/>
            <person name="Bloem J."/>
            <person name="Labutti K."/>
            <person name="Salamov A."/>
            <person name="Andreopoulos B."/>
            <person name="Baker S."/>
            <person name="Barry K."/>
            <person name="Bills G."/>
            <person name="Bluhm B."/>
            <person name="Cannon C."/>
            <person name="Castanera R."/>
            <person name="Culley D."/>
            <person name="Daum C."/>
            <person name="Ezra D."/>
            <person name="Gonzalez J."/>
            <person name="Henrissat B."/>
            <person name="Kuo A."/>
            <person name="Liang C."/>
            <person name="Lipzen A."/>
            <person name="Lutzoni F."/>
            <person name="Magnuson J."/>
            <person name="Mondo S."/>
            <person name="Nolan M."/>
            <person name="Ohm R."/>
            <person name="Pangilinan J."/>
            <person name="Park H.-J."/>
            <person name="Ramirez L."/>
            <person name="Alfaro M."/>
            <person name="Sun H."/>
            <person name="Tritt A."/>
            <person name="Yoshinaga Y."/>
            <person name="Zwiers L.-H."/>
            <person name="Turgeon B."/>
            <person name="Goodwin S."/>
            <person name="Spatafora J."/>
            <person name="Crous P."/>
            <person name="Grigoriev I."/>
        </authorList>
    </citation>
    <scope>NUCLEOTIDE SEQUENCE</scope>
    <source>
        <strain evidence="1">CBS 161.51</strain>
    </source>
</reference>
<dbReference type="Proteomes" id="UP000800038">
    <property type="component" value="Unassembled WGS sequence"/>
</dbReference>
<keyword evidence="2" id="KW-1185">Reference proteome</keyword>
<protein>
    <submittedName>
        <fullName evidence="1">Uncharacterized protein</fullName>
    </submittedName>
</protein>
<dbReference type="AlphaFoldDB" id="A0A6A5SF80"/>
<proteinExistence type="predicted"/>
<evidence type="ECO:0000313" key="1">
    <source>
        <dbReference type="EMBL" id="KAF1938314.1"/>
    </source>
</evidence>
<gene>
    <name evidence="1" type="ORF">EJ02DRAFT_425796</name>
</gene>
<name>A0A6A5SF80_9PLEO</name>
<dbReference type="EMBL" id="ML976108">
    <property type="protein sequence ID" value="KAF1938314.1"/>
    <property type="molecule type" value="Genomic_DNA"/>
</dbReference>
<accession>A0A6A5SF80</accession>
<organism evidence="1 2">
    <name type="scientific">Clathrospora elynae</name>
    <dbReference type="NCBI Taxonomy" id="706981"/>
    <lineage>
        <taxon>Eukaryota</taxon>
        <taxon>Fungi</taxon>
        <taxon>Dikarya</taxon>
        <taxon>Ascomycota</taxon>
        <taxon>Pezizomycotina</taxon>
        <taxon>Dothideomycetes</taxon>
        <taxon>Pleosporomycetidae</taxon>
        <taxon>Pleosporales</taxon>
        <taxon>Diademaceae</taxon>
        <taxon>Clathrospora</taxon>
    </lineage>
</organism>